<dbReference type="Pfam" id="PF05250">
    <property type="entry name" value="UPF0193"/>
    <property type="match status" value="1"/>
</dbReference>
<dbReference type="InterPro" id="IPR007914">
    <property type="entry name" value="UPF0193"/>
</dbReference>
<dbReference type="PANTHER" id="PTHR28348:SF1">
    <property type="entry name" value="UPF0193 PROTEIN EVG1"/>
    <property type="match status" value="1"/>
</dbReference>
<sequence length="86" mass="9772">LHVTQGDLEKEKRKLQNIFAHGTESICSLILGVRPRSVFPAVLNEIQERQQFLEDMASLGQEKDYIDIINTEISQVNVLSATIMFI</sequence>
<proteinExistence type="predicted"/>
<dbReference type="STRING" id="303518.ENSPNYP00000007638"/>
<dbReference type="PANTHER" id="PTHR28348">
    <property type="entry name" value="UPF0193 PROTEIN EVG1"/>
    <property type="match status" value="1"/>
</dbReference>
<evidence type="ECO:0000313" key="1">
    <source>
        <dbReference type="Ensembl" id="ENSPNYP00000007638.1"/>
    </source>
</evidence>
<reference evidence="1" key="1">
    <citation type="submission" date="2023-09" db="UniProtKB">
        <authorList>
            <consortium name="Ensembl"/>
        </authorList>
    </citation>
    <scope>IDENTIFICATION</scope>
</reference>
<protein>
    <submittedName>
        <fullName evidence="1">Uncharacterized protein</fullName>
    </submittedName>
</protein>
<organism evidence="1">
    <name type="scientific">Pundamilia nyererei</name>
    <dbReference type="NCBI Taxonomy" id="303518"/>
    <lineage>
        <taxon>Eukaryota</taxon>
        <taxon>Metazoa</taxon>
        <taxon>Chordata</taxon>
        <taxon>Craniata</taxon>
        <taxon>Vertebrata</taxon>
        <taxon>Euteleostomi</taxon>
        <taxon>Actinopterygii</taxon>
        <taxon>Neopterygii</taxon>
        <taxon>Teleostei</taxon>
        <taxon>Neoteleostei</taxon>
        <taxon>Acanthomorphata</taxon>
        <taxon>Ovalentaria</taxon>
        <taxon>Cichlomorphae</taxon>
        <taxon>Cichliformes</taxon>
        <taxon>Cichlidae</taxon>
        <taxon>African cichlids</taxon>
        <taxon>Pseudocrenilabrinae</taxon>
        <taxon>Haplochromini</taxon>
        <taxon>Pundamilia</taxon>
    </lineage>
</organism>
<dbReference type="AlphaFoldDB" id="A0A3B4FCH4"/>
<dbReference type="Ensembl" id="ENSPNYT00000007823.1">
    <property type="protein sequence ID" value="ENSPNYP00000007638.1"/>
    <property type="gene ID" value="ENSPNYG00000005854.1"/>
</dbReference>
<name>A0A3B4FCH4_9CICH</name>
<dbReference type="GeneTree" id="ENSGT00940000175885"/>
<accession>A0A3B4FCH4</accession>